<reference evidence="7 8" key="2">
    <citation type="journal article" date="2010" name="Nucleic Acids Res.">
        <title>BeetleBase in 2010: revisions to provide comprehensive genomic information for Tribolium castaneum.</title>
        <authorList>
            <person name="Kim H.S."/>
            <person name="Murphy T."/>
            <person name="Xia J."/>
            <person name="Caragea D."/>
            <person name="Park Y."/>
            <person name="Beeman R.W."/>
            <person name="Lorenzen M.D."/>
            <person name="Butcher S."/>
            <person name="Manak J.R."/>
            <person name="Brown S.J."/>
        </authorList>
    </citation>
    <scope>GENOME REANNOTATION</scope>
    <source>
        <strain evidence="7 8">Georgia GA2</strain>
    </source>
</reference>
<feature type="transmembrane region" description="Helical" evidence="6">
    <location>
        <begin position="44"/>
        <end position="66"/>
    </location>
</feature>
<dbReference type="EMBL" id="KQ971321">
    <property type="protein sequence ID" value="KYB28734.1"/>
    <property type="molecule type" value="Genomic_DNA"/>
</dbReference>
<comment type="function">
    <text evidence="6">Choline transporter.</text>
</comment>
<feature type="transmembrane region" description="Helical" evidence="6">
    <location>
        <begin position="459"/>
        <end position="477"/>
    </location>
</feature>
<feature type="transmembrane region" description="Helical" evidence="6">
    <location>
        <begin position="272"/>
        <end position="295"/>
    </location>
</feature>
<dbReference type="GO" id="GO:0022857">
    <property type="term" value="F:transmembrane transporter activity"/>
    <property type="evidence" value="ECO:0000318"/>
    <property type="project" value="GO_Central"/>
</dbReference>
<evidence type="ECO:0000256" key="1">
    <source>
        <dbReference type="ARBA" id="ARBA00004141"/>
    </source>
</evidence>
<evidence type="ECO:0000256" key="2">
    <source>
        <dbReference type="ARBA" id="ARBA00007168"/>
    </source>
</evidence>
<evidence type="ECO:0000256" key="3">
    <source>
        <dbReference type="ARBA" id="ARBA00022692"/>
    </source>
</evidence>
<gene>
    <name evidence="7" type="primary">AUGUSTUS-3.0.2_32434</name>
    <name evidence="7" type="ORF">TcasGA2_TC032434</name>
</gene>
<dbReference type="GO" id="GO:0005886">
    <property type="term" value="C:plasma membrane"/>
    <property type="evidence" value="ECO:0007669"/>
    <property type="project" value="UniProtKB-SubCell"/>
</dbReference>
<evidence type="ECO:0000313" key="7">
    <source>
        <dbReference type="EMBL" id="KYB28734.1"/>
    </source>
</evidence>
<sequence>MRRQFEEPAYKKVPAVNIYEFRELTPLDKLEFPELPKNRKCTNVTMLIVFITFVAGLIGLILSISFNKHLRRWWYGYDSCENLCGFKNVRISFRPEDCKPEDYRDFPVVLYANVTTTCVKLADCKPSDFNLFFGRCFPKDSLPEETIKVQKYFEIISNTWKARYAITVMVFAALGLILLIYGLFRVSAKFTFMALIIVMTSLSAVITIGFWSTYFLKQGRPYLMPSIVSLIYLIPFLVLLHFLRKYFFLMARLYRETVRIIFQAPITLVQPLITILFVFILDAIIIYLLLLLYAVEGKITYSTELKVLNTLFISVVMFWLFAFANGCQCLIVSGVIQAYFFARNKSTLCCPYFFTLWMGLHYHLGTIATGALVITILRILKPLTECFGNRPHTGFCGVVAVCSEWLREMSDYLTRKAYIMTALHGRGIFKSGRRAVRLLWLFLCDTIIIDELACIFMHALSFFIMLCGIILGIVIILPLKVKYIYVPVVLGVCLAGTVTFFYVSVMNVAIETLFLCFCEDRFLNTGNRDNPYFMTPEFYTLMIDALEMAYGGELGHRTYSDN</sequence>
<evidence type="ECO:0000313" key="8">
    <source>
        <dbReference type="Proteomes" id="UP000007266"/>
    </source>
</evidence>
<comment type="subcellular location">
    <subcellularLocation>
        <location evidence="6">Cell membrane</location>
        <topology evidence="6">Multi-pass membrane protein</topology>
    </subcellularLocation>
    <subcellularLocation>
        <location evidence="1">Membrane</location>
        <topology evidence="1">Multi-pass membrane protein</topology>
    </subcellularLocation>
</comment>
<feature type="transmembrane region" description="Helical" evidence="6">
    <location>
        <begin position="190"/>
        <end position="211"/>
    </location>
</feature>
<protein>
    <recommendedName>
        <fullName evidence="6">Choline transporter-like protein</fullName>
    </recommendedName>
</protein>
<keyword evidence="4 6" id="KW-1133">Transmembrane helix</keyword>
<feature type="transmembrane region" description="Helical" evidence="6">
    <location>
        <begin position="484"/>
        <end position="505"/>
    </location>
</feature>
<dbReference type="GO" id="GO:0016020">
    <property type="term" value="C:membrane"/>
    <property type="evidence" value="ECO:0000318"/>
    <property type="project" value="GO_Central"/>
</dbReference>
<dbReference type="InParanoid" id="A0A139WLH2"/>
<keyword evidence="3 6" id="KW-0812">Transmembrane</keyword>
<proteinExistence type="inferred from homology"/>
<feature type="transmembrane region" description="Helical" evidence="6">
    <location>
        <begin position="307"/>
        <end position="340"/>
    </location>
</feature>
<feature type="transmembrane region" description="Helical" evidence="6">
    <location>
        <begin position="223"/>
        <end position="243"/>
    </location>
</feature>
<dbReference type="OMA" id="ELACIFM"/>
<dbReference type="AlphaFoldDB" id="A0A139WLH2"/>
<dbReference type="PANTHER" id="PTHR12385:SF96">
    <property type="entry name" value="CHOLINE TRANSPORTER-LIKE PROTEIN"/>
    <property type="match status" value="1"/>
</dbReference>
<dbReference type="KEGG" id="tca:658553"/>
<dbReference type="Proteomes" id="UP000007266">
    <property type="component" value="Linkage group 3"/>
</dbReference>
<dbReference type="OrthoDB" id="420519at2759"/>
<feature type="transmembrane region" description="Helical" evidence="6">
    <location>
        <begin position="360"/>
        <end position="380"/>
    </location>
</feature>
<dbReference type="PANTHER" id="PTHR12385">
    <property type="entry name" value="CHOLINE TRANSPORTER-LIKE (SLC FAMILY 44)"/>
    <property type="match status" value="1"/>
</dbReference>
<name>A0A139WLH2_TRICA</name>
<accession>A0A139WLH2</accession>
<organism evidence="7 8">
    <name type="scientific">Tribolium castaneum</name>
    <name type="common">Red flour beetle</name>
    <dbReference type="NCBI Taxonomy" id="7070"/>
    <lineage>
        <taxon>Eukaryota</taxon>
        <taxon>Metazoa</taxon>
        <taxon>Ecdysozoa</taxon>
        <taxon>Arthropoda</taxon>
        <taxon>Hexapoda</taxon>
        <taxon>Insecta</taxon>
        <taxon>Pterygota</taxon>
        <taxon>Neoptera</taxon>
        <taxon>Endopterygota</taxon>
        <taxon>Coleoptera</taxon>
        <taxon>Polyphaga</taxon>
        <taxon>Cucujiformia</taxon>
        <taxon>Tenebrionidae</taxon>
        <taxon>Tenebrionidae incertae sedis</taxon>
        <taxon>Tribolium</taxon>
    </lineage>
</organism>
<dbReference type="Pfam" id="PF04515">
    <property type="entry name" value="Choline_transpo"/>
    <property type="match status" value="1"/>
</dbReference>
<keyword evidence="8" id="KW-1185">Reference proteome</keyword>
<keyword evidence="5 6" id="KW-0472">Membrane</keyword>
<evidence type="ECO:0000256" key="5">
    <source>
        <dbReference type="ARBA" id="ARBA00023136"/>
    </source>
</evidence>
<comment type="similarity">
    <text evidence="2 6">Belongs to the CTL (choline transporter-like) family.</text>
</comment>
<reference evidence="7 8" key="1">
    <citation type="journal article" date="2008" name="Nature">
        <title>The genome of the model beetle and pest Tribolium castaneum.</title>
        <authorList>
            <consortium name="Tribolium Genome Sequencing Consortium"/>
            <person name="Richards S."/>
            <person name="Gibbs R.A."/>
            <person name="Weinstock G.M."/>
            <person name="Brown S.J."/>
            <person name="Denell R."/>
            <person name="Beeman R.W."/>
            <person name="Gibbs R."/>
            <person name="Beeman R.W."/>
            <person name="Brown S.J."/>
            <person name="Bucher G."/>
            <person name="Friedrich M."/>
            <person name="Grimmelikhuijzen C.J."/>
            <person name="Klingler M."/>
            <person name="Lorenzen M."/>
            <person name="Richards S."/>
            <person name="Roth S."/>
            <person name="Schroder R."/>
            <person name="Tautz D."/>
            <person name="Zdobnov E.M."/>
            <person name="Muzny D."/>
            <person name="Gibbs R.A."/>
            <person name="Weinstock G.M."/>
            <person name="Attaway T."/>
            <person name="Bell S."/>
            <person name="Buhay C.J."/>
            <person name="Chandrabose M.N."/>
            <person name="Chavez D."/>
            <person name="Clerk-Blankenburg K.P."/>
            <person name="Cree A."/>
            <person name="Dao M."/>
            <person name="Davis C."/>
            <person name="Chacko J."/>
            <person name="Dinh H."/>
            <person name="Dugan-Rocha S."/>
            <person name="Fowler G."/>
            <person name="Garner T.T."/>
            <person name="Garnes J."/>
            <person name="Gnirke A."/>
            <person name="Hawes A."/>
            <person name="Hernandez J."/>
            <person name="Hines S."/>
            <person name="Holder M."/>
            <person name="Hume J."/>
            <person name="Jhangiani S.N."/>
            <person name="Joshi V."/>
            <person name="Khan Z.M."/>
            <person name="Jackson L."/>
            <person name="Kovar C."/>
            <person name="Kowis A."/>
            <person name="Lee S."/>
            <person name="Lewis L.R."/>
            <person name="Margolis J."/>
            <person name="Morgan M."/>
            <person name="Nazareth L.V."/>
            <person name="Nguyen N."/>
            <person name="Okwuonu G."/>
            <person name="Parker D."/>
            <person name="Richards S."/>
            <person name="Ruiz S.J."/>
            <person name="Santibanez J."/>
            <person name="Savard J."/>
            <person name="Scherer S.E."/>
            <person name="Schneider B."/>
            <person name="Sodergren E."/>
            <person name="Tautz D."/>
            <person name="Vattahil S."/>
            <person name="Villasana D."/>
            <person name="White C.S."/>
            <person name="Wright R."/>
            <person name="Park Y."/>
            <person name="Beeman R.W."/>
            <person name="Lord J."/>
            <person name="Oppert B."/>
            <person name="Lorenzen M."/>
            <person name="Brown S."/>
            <person name="Wang L."/>
            <person name="Savard J."/>
            <person name="Tautz D."/>
            <person name="Richards S."/>
            <person name="Weinstock G."/>
            <person name="Gibbs R.A."/>
            <person name="Liu Y."/>
            <person name="Worley K."/>
            <person name="Weinstock G."/>
            <person name="Elsik C.G."/>
            <person name="Reese J.T."/>
            <person name="Elhaik E."/>
            <person name="Landan G."/>
            <person name="Graur D."/>
            <person name="Arensburger P."/>
            <person name="Atkinson P."/>
            <person name="Beeman R.W."/>
            <person name="Beidler J."/>
            <person name="Brown S.J."/>
            <person name="Demuth J.P."/>
            <person name="Drury D.W."/>
            <person name="Du Y.Z."/>
            <person name="Fujiwara H."/>
            <person name="Lorenzen M."/>
            <person name="Maselli V."/>
            <person name="Osanai M."/>
            <person name="Park Y."/>
            <person name="Robertson H.M."/>
            <person name="Tu Z."/>
            <person name="Wang J.J."/>
            <person name="Wang S."/>
            <person name="Richards S."/>
            <person name="Song H."/>
            <person name="Zhang L."/>
            <person name="Sodergren E."/>
            <person name="Werner D."/>
            <person name="Stanke M."/>
            <person name="Morgenstern B."/>
            <person name="Solovyev V."/>
            <person name="Kosarev P."/>
            <person name="Brown G."/>
            <person name="Chen H.C."/>
            <person name="Ermolaeva O."/>
            <person name="Hlavina W."/>
            <person name="Kapustin Y."/>
            <person name="Kiryutin B."/>
            <person name="Kitts P."/>
            <person name="Maglott D."/>
            <person name="Pruitt K."/>
            <person name="Sapojnikov V."/>
            <person name="Souvorov A."/>
            <person name="Mackey A.J."/>
            <person name="Waterhouse R.M."/>
            <person name="Wyder S."/>
            <person name="Zdobnov E.M."/>
            <person name="Zdobnov E.M."/>
            <person name="Wyder S."/>
            <person name="Kriventseva E.V."/>
            <person name="Kadowaki T."/>
            <person name="Bork P."/>
            <person name="Aranda M."/>
            <person name="Bao R."/>
            <person name="Beermann A."/>
            <person name="Berns N."/>
            <person name="Bolognesi R."/>
            <person name="Bonneton F."/>
            <person name="Bopp D."/>
            <person name="Brown S.J."/>
            <person name="Bucher G."/>
            <person name="Butts T."/>
            <person name="Chaumot A."/>
            <person name="Denell R.E."/>
            <person name="Ferrier D.E."/>
            <person name="Friedrich M."/>
            <person name="Gordon C.M."/>
            <person name="Jindra M."/>
            <person name="Klingler M."/>
            <person name="Lan Q."/>
            <person name="Lattorff H.M."/>
            <person name="Laudet V."/>
            <person name="von Levetsow C."/>
            <person name="Liu Z."/>
            <person name="Lutz R."/>
            <person name="Lynch J.A."/>
            <person name="da Fonseca R.N."/>
            <person name="Posnien N."/>
            <person name="Reuter R."/>
            <person name="Roth S."/>
            <person name="Savard J."/>
            <person name="Schinko J.B."/>
            <person name="Schmitt C."/>
            <person name="Schoppmeier M."/>
            <person name="Schroder R."/>
            <person name="Shippy T.D."/>
            <person name="Simonnet F."/>
            <person name="Marques-Souza H."/>
            <person name="Tautz D."/>
            <person name="Tomoyasu Y."/>
            <person name="Trauner J."/>
            <person name="Van der Zee M."/>
            <person name="Vervoort M."/>
            <person name="Wittkopp N."/>
            <person name="Wimmer E.A."/>
            <person name="Yang X."/>
            <person name="Jones A.K."/>
            <person name="Sattelle D.B."/>
            <person name="Ebert P.R."/>
            <person name="Nelson D."/>
            <person name="Scott J.G."/>
            <person name="Beeman R.W."/>
            <person name="Muthukrishnan S."/>
            <person name="Kramer K.J."/>
            <person name="Arakane Y."/>
            <person name="Beeman R.W."/>
            <person name="Zhu Q."/>
            <person name="Hogenkamp D."/>
            <person name="Dixit R."/>
            <person name="Oppert B."/>
            <person name="Jiang H."/>
            <person name="Zou Z."/>
            <person name="Marshall J."/>
            <person name="Elpidina E."/>
            <person name="Vinokurov K."/>
            <person name="Oppert C."/>
            <person name="Zou Z."/>
            <person name="Evans J."/>
            <person name="Lu Z."/>
            <person name="Zhao P."/>
            <person name="Sumathipala N."/>
            <person name="Altincicek B."/>
            <person name="Vilcinskas A."/>
            <person name="Williams M."/>
            <person name="Hultmark D."/>
            <person name="Hetru C."/>
            <person name="Jiang H."/>
            <person name="Grimmelikhuijzen C.J."/>
            <person name="Hauser F."/>
            <person name="Cazzamali G."/>
            <person name="Williamson M."/>
            <person name="Park Y."/>
            <person name="Li B."/>
            <person name="Tanaka Y."/>
            <person name="Predel R."/>
            <person name="Neupert S."/>
            <person name="Schachtner J."/>
            <person name="Verleyen P."/>
            <person name="Raible F."/>
            <person name="Bork P."/>
            <person name="Friedrich M."/>
            <person name="Walden K.K."/>
            <person name="Robertson H.M."/>
            <person name="Angeli S."/>
            <person name="Foret S."/>
            <person name="Bucher G."/>
            <person name="Schuetz S."/>
            <person name="Maleszka R."/>
            <person name="Wimmer E.A."/>
            <person name="Beeman R.W."/>
            <person name="Lorenzen M."/>
            <person name="Tomoyasu Y."/>
            <person name="Miller S.C."/>
            <person name="Grossmann D."/>
            <person name="Bucher G."/>
        </authorList>
    </citation>
    <scope>NUCLEOTIDE SEQUENCE [LARGE SCALE GENOMIC DNA]</scope>
    <source>
        <strain evidence="7 8">Georgia GA2</strain>
    </source>
</reference>
<dbReference type="GO" id="GO:0055085">
    <property type="term" value="P:transmembrane transport"/>
    <property type="evidence" value="ECO:0000318"/>
    <property type="project" value="GO_Central"/>
</dbReference>
<feature type="transmembrane region" description="Helical" evidence="6">
    <location>
        <begin position="164"/>
        <end position="184"/>
    </location>
</feature>
<evidence type="ECO:0000256" key="6">
    <source>
        <dbReference type="RuleBase" id="RU368066"/>
    </source>
</evidence>
<dbReference type="InterPro" id="IPR007603">
    <property type="entry name" value="Choline_transptr-like"/>
</dbReference>
<evidence type="ECO:0000256" key="4">
    <source>
        <dbReference type="ARBA" id="ARBA00022989"/>
    </source>
</evidence>